<sequence>MIDKLIKILENMNVDWEIYFSKSQVTSIKFRKIKEVEIERSTYRIVGGVGVRVIVNSYIGFSYLSGFSWSEEKLENLVKNAYKIAKLSKNYHPGFPVPKAYSTVKGLYDKNIEELTIETLISWGNSLLDVPQNGEASIGFEVREREVINSNGINVRDKGTEFAMHLYLYSKGKGTGSHFEVYRTLPNVEEEILKIKENASWEFELSSNAKKIHGFSGEIIIEPKALASILSVFLPNISARNVYLGKSRFSKIGENVASENFTLIDDPTLEGGVNSYPFDDEGNPGRRKPIVKDGILMSFLADEKYGRLLHIEGGNASRSYNSTPEISTSNVIIPPGDSTPDEGVFIRTVYGEHTANSITGEFSLNIELGYKVQRGEITSFKGNMIVGNVFDMLRNITEVGKDVERVGGFIAPKVVTYSKII</sequence>
<evidence type="ECO:0000259" key="2">
    <source>
        <dbReference type="Pfam" id="PF19289"/>
    </source>
</evidence>
<protein>
    <submittedName>
        <fullName evidence="3">Pmba protein (Tlde protein)</fullName>
    </submittedName>
</protein>
<dbReference type="SUPFAM" id="SSF111283">
    <property type="entry name" value="Putative modulator of DNA gyrase, PmbA/TldD"/>
    <property type="match status" value="1"/>
</dbReference>
<dbReference type="GeneID" id="28490296"/>
<dbReference type="PATRIC" id="fig|1609559.3.peg.134"/>
<dbReference type="InterPro" id="IPR002510">
    <property type="entry name" value="Metalloprtase-TldD/E_N"/>
</dbReference>
<dbReference type="STRING" id="1609559.TQ32_00650"/>
<dbReference type="InterPro" id="IPR045569">
    <property type="entry name" value="Metalloprtase-TldD/E_C"/>
</dbReference>
<dbReference type="PANTHER" id="PTHR43421">
    <property type="entry name" value="METALLOPROTEASE PMBA"/>
    <property type="match status" value="1"/>
</dbReference>
<dbReference type="RefSeq" id="WP_227805204.1">
    <property type="nucleotide sequence ID" value="NZ_CP010835.1"/>
</dbReference>
<dbReference type="EMBL" id="CP010835">
    <property type="protein sequence ID" value="AMM53168.1"/>
    <property type="molecule type" value="Genomic_DNA"/>
</dbReference>
<gene>
    <name evidence="3" type="ORF">TQ32_00650</name>
</gene>
<dbReference type="GO" id="GO:0006508">
    <property type="term" value="P:proteolysis"/>
    <property type="evidence" value="ECO:0007669"/>
    <property type="project" value="InterPro"/>
</dbReference>
<dbReference type="GO" id="GO:0005829">
    <property type="term" value="C:cytosol"/>
    <property type="evidence" value="ECO:0007669"/>
    <property type="project" value="TreeGrafter"/>
</dbReference>
<dbReference type="InterPro" id="IPR036059">
    <property type="entry name" value="TldD/PmbA_sf"/>
</dbReference>
<dbReference type="Proteomes" id="UP000070587">
    <property type="component" value="Chromosome"/>
</dbReference>
<proteinExistence type="predicted"/>
<dbReference type="PANTHER" id="PTHR43421:SF1">
    <property type="entry name" value="METALLOPROTEASE PMBA"/>
    <property type="match status" value="1"/>
</dbReference>
<reference evidence="4" key="1">
    <citation type="submission" date="2015-02" db="EMBL/GenBank/DDBJ databases">
        <title>Pyrococcus kukulkanii sp. nov., a novel hyperthermophilic archaeon isolated from a deep-sea hydrothermal vent at the Guaymas Basin.</title>
        <authorList>
            <person name="Oger P.M."/>
            <person name="Callac N."/>
            <person name="Jebbar M."/>
            <person name="Godfroy A."/>
        </authorList>
    </citation>
    <scope>NUCLEOTIDE SEQUENCE [LARGE SCALE GENOMIC DNA]</scope>
    <source>
        <strain evidence="4">NCB100</strain>
    </source>
</reference>
<accession>A0A127B7D2</accession>
<dbReference type="AlphaFoldDB" id="A0A127B7D2"/>
<feature type="domain" description="Metalloprotease TldD/E N-terminal" evidence="1">
    <location>
        <begin position="16"/>
        <end position="85"/>
    </location>
</feature>
<dbReference type="InterPro" id="IPR047657">
    <property type="entry name" value="PmbA"/>
</dbReference>
<dbReference type="Gene3D" id="3.30.2290.10">
    <property type="entry name" value="PmbA/TldD superfamily"/>
    <property type="match status" value="1"/>
</dbReference>
<feature type="domain" description="Metalloprotease TldD/E C-terminal" evidence="2">
    <location>
        <begin position="218"/>
        <end position="415"/>
    </location>
</feature>
<dbReference type="KEGG" id="pyc:TQ32_00650"/>
<organism evidence="3 4">
    <name type="scientific">Pyrococcus kukulkanii</name>
    <dbReference type="NCBI Taxonomy" id="1609559"/>
    <lineage>
        <taxon>Archaea</taxon>
        <taxon>Methanobacteriati</taxon>
        <taxon>Methanobacteriota</taxon>
        <taxon>Thermococci</taxon>
        <taxon>Thermococcales</taxon>
        <taxon>Thermococcaceae</taxon>
        <taxon>Pyrococcus</taxon>
    </lineage>
</organism>
<dbReference type="Pfam" id="PF19289">
    <property type="entry name" value="PmbA_TldD_3rd"/>
    <property type="match status" value="1"/>
</dbReference>
<evidence type="ECO:0000259" key="1">
    <source>
        <dbReference type="Pfam" id="PF01523"/>
    </source>
</evidence>
<dbReference type="InterPro" id="IPR035068">
    <property type="entry name" value="TldD/PmbA_N"/>
</dbReference>
<evidence type="ECO:0000313" key="3">
    <source>
        <dbReference type="EMBL" id="AMM53168.1"/>
    </source>
</evidence>
<evidence type="ECO:0000313" key="4">
    <source>
        <dbReference type="Proteomes" id="UP000070587"/>
    </source>
</evidence>
<dbReference type="GO" id="GO:0008237">
    <property type="term" value="F:metallopeptidase activity"/>
    <property type="evidence" value="ECO:0007669"/>
    <property type="project" value="InterPro"/>
</dbReference>
<dbReference type="Pfam" id="PF01523">
    <property type="entry name" value="PmbA_TldD_1st"/>
    <property type="match status" value="1"/>
</dbReference>
<reference evidence="3 4" key="2">
    <citation type="journal article" date="2016" name="Int. J. Syst. Evol. Microbiol.">
        <title>Pyrococcus kukulkanii sp. nov., a hyperthermophilic, piezophilic archaeon isolated from a deep-sea hydrothermal vent.</title>
        <authorList>
            <person name="Callac N."/>
            <person name="Oger P."/>
            <person name="Lesongeur F."/>
            <person name="Rattray J.E."/>
            <person name="Vannier P."/>
            <person name="Michoud G."/>
            <person name="Beauverger M."/>
            <person name="Gayet N."/>
            <person name="Rouxel O."/>
            <person name="Jebbar M."/>
            <person name="Godfroy A."/>
        </authorList>
    </citation>
    <scope>NUCLEOTIDE SEQUENCE [LARGE SCALE GENOMIC DNA]</scope>
    <source>
        <strain evidence="3 4">NCB100</strain>
    </source>
</reference>
<name>A0A127B7D2_9EURY</name>